<organism evidence="5 6">
    <name type="scientific">Bionectria ochroleuca</name>
    <name type="common">Gliocladium roseum</name>
    <dbReference type="NCBI Taxonomy" id="29856"/>
    <lineage>
        <taxon>Eukaryota</taxon>
        <taxon>Fungi</taxon>
        <taxon>Dikarya</taxon>
        <taxon>Ascomycota</taxon>
        <taxon>Pezizomycotina</taxon>
        <taxon>Sordariomycetes</taxon>
        <taxon>Hypocreomycetidae</taxon>
        <taxon>Hypocreales</taxon>
        <taxon>Bionectriaceae</taxon>
        <taxon>Clonostachys</taxon>
    </lineage>
</organism>
<dbReference type="EMBL" id="CABFNS010000125">
    <property type="protein sequence ID" value="VUC20355.1"/>
    <property type="molecule type" value="Genomic_DNA"/>
</dbReference>
<comment type="caution">
    <text evidence="5">The sequence shown here is derived from an EMBL/GenBank/DDBJ whole genome shotgun (WGS) entry which is preliminary data.</text>
</comment>
<dbReference type="InterPro" id="IPR001288">
    <property type="entry name" value="Translation_initiation_fac_3"/>
</dbReference>
<evidence type="ECO:0000313" key="5">
    <source>
        <dbReference type="EMBL" id="VUC20355.1"/>
    </source>
</evidence>
<evidence type="ECO:0000256" key="4">
    <source>
        <dbReference type="SAM" id="MobiDB-lite"/>
    </source>
</evidence>
<keyword evidence="2" id="KW-0396">Initiation factor</keyword>
<dbReference type="SUPFAM" id="SSF55200">
    <property type="entry name" value="Translation initiation factor IF3, C-terminal domain"/>
    <property type="match status" value="1"/>
</dbReference>
<feature type="region of interest" description="Disordered" evidence="4">
    <location>
        <begin position="185"/>
        <end position="208"/>
    </location>
</feature>
<dbReference type="InterPro" id="IPR036788">
    <property type="entry name" value="T_IF-3_C_sf"/>
</dbReference>
<evidence type="ECO:0000256" key="3">
    <source>
        <dbReference type="ARBA" id="ARBA00022917"/>
    </source>
</evidence>
<dbReference type="Proteomes" id="UP000766486">
    <property type="component" value="Unassembled WGS sequence"/>
</dbReference>
<keyword evidence="3" id="KW-0648">Protein biosynthesis</keyword>
<reference evidence="5 6" key="1">
    <citation type="submission" date="2019-06" db="EMBL/GenBank/DDBJ databases">
        <authorList>
            <person name="Broberg M."/>
        </authorList>
    </citation>
    <scope>NUCLEOTIDE SEQUENCE [LARGE SCALE GENOMIC DNA]</scope>
</reference>
<feature type="compositionally biased region" description="Low complexity" evidence="4">
    <location>
        <begin position="31"/>
        <end position="46"/>
    </location>
</feature>
<feature type="region of interest" description="Disordered" evidence="4">
    <location>
        <begin position="1"/>
        <end position="125"/>
    </location>
</feature>
<dbReference type="PANTHER" id="PTHR10938:SF0">
    <property type="entry name" value="TRANSLATION INITIATION FACTOR IF-3, MITOCHONDRIAL"/>
    <property type="match status" value="1"/>
</dbReference>
<keyword evidence="6" id="KW-1185">Reference proteome</keyword>
<proteinExistence type="inferred from homology"/>
<accession>A0ABY6TRL9</accession>
<evidence type="ECO:0000256" key="2">
    <source>
        <dbReference type="ARBA" id="ARBA00022540"/>
    </source>
</evidence>
<gene>
    <name evidence="5" type="ORF">CLO192961_LOCUS21269</name>
</gene>
<feature type="compositionally biased region" description="Acidic residues" evidence="4">
    <location>
        <begin position="87"/>
        <end position="97"/>
    </location>
</feature>
<evidence type="ECO:0000256" key="1">
    <source>
        <dbReference type="ARBA" id="ARBA00005439"/>
    </source>
</evidence>
<dbReference type="PANTHER" id="PTHR10938">
    <property type="entry name" value="TRANSLATION INITIATION FACTOR IF-3"/>
    <property type="match status" value="1"/>
</dbReference>
<dbReference type="Gene3D" id="3.30.110.10">
    <property type="entry name" value="Translation initiation factor 3 (IF-3), C-terminal domain"/>
    <property type="match status" value="1"/>
</dbReference>
<protein>
    <recommendedName>
        <fullName evidence="7">Translation initiation factor IF-3</fullName>
    </recommendedName>
</protein>
<sequence length="293" mass="33320">MSGRRCIARSVLVSPARHAEPVRPCFSQLRAQAWQPQPSAISQPQIRSYAGPPSRPGPLVFGVGAPGRGPPPRQRERGPRRGRPRDNEDDENPDEELGYDRRYTTSQSFEKSGRDRLPRDHEIKDPRIMVLENGQIEGPLAPQFVMSKLNTAEESLRMIQPYFPADKAAGKLAQYPVCQIVNKKEEHQRERELKDKEKKKEQEKTKRKDVELSWGISEHDLKTKMKQIGGFLQKGMRVEIILGKKKRGKKISREDSVSVLTQVREHLEVLGARHVKAESGEPGELVRMTVESK</sequence>
<name>A0ABY6TRL9_BIOOC</name>
<evidence type="ECO:0008006" key="7">
    <source>
        <dbReference type="Google" id="ProtNLM"/>
    </source>
</evidence>
<evidence type="ECO:0000313" key="6">
    <source>
        <dbReference type="Proteomes" id="UP000766486"/>
    </source>
</evidence>
<comment type="similarity">
    <text evidence="1">Belongs to the IF-3 family.</text>
</comment>
<feature type="compositionally biased region" description="Basic and acidic residues" evidence="4">
    <location>
        <begin position="111"/>
        <end position="125"/>
    </location>
</feature>